<feature type="transmembrane region" description="Helical" evidence="1">
    <location>
        <begin position="34"/>
        <end position="55"/>
    </location>
</feature>
<dbReference type="Proteomes" id="UP000218968">
    <property type="component" value="Chromosome"/>
</dbReference>
<accession>A0A290XFT8</accession>
<organism evidence="2 3">
    <name type="scientific">Luteimonas chenhongjianii</name>
    <dbReference type="NCBI Taxonomy" id="2006110"/>
    <lineage>
        <taxon>Bacteria</taxon>
        <taxon>Pseudomonadati</taxon>
        <taxon>Pseudomonadota</taxon>
        <taxon>Gammaproteobacteria</taxon>
        <taxon>Lysobacterales</taxon>
        <taxon>Lysobacteraceae</taxon>
        <taxon>Luteimonas</taxon>
    </lineage>
</organism>
<evidence type="ECO:0000313" key="3">
    <source>
        <dbReference type="Proteomes" id="UP000218968"/>
    </source>
</evidence>
<dbReference type="KEGG" id="lum:CNR27_11230"/>
<sequence>MSETLWVLLALILLVPTLMVGVLRLGLKKDPSAINGWGGVLFAAITFAVAIWIILDRVS</sequence>
<gene>
    <name evidence="2" type="ORF">CNR27_11230</name>
</gene>
<feature type="transmembrane region" description="Helical" evidence="1">
    <location>
        <begin position="6"/>
        <end position="27"/>
    </location>
</feature>
<keyword evidence="1" id="KW-0812">Transmembrane</keyword>
<keyword evidence="3" id="KW-1185">Reference proteome</keyword>
<reference evidence="3" key="1">
    <citation type="submission" date="2017-09" db="EMBL/GenBank/DDBJ databases">
        <title>Luteimonas liuhanmingii sp.nov., isolated from the intestinal contents of Tibetan Plateau Pika in Yushu, Qinghai Province, China.</title>
        <authorList>
            <person name="Gui Z."/>
        </authorList>
    </citation>
    <scope>NUCLEOTIDE SEQUENCE [LARGE SCALE GENOMIC DNA]</scope>
    <source>
        <strain evidence="3">100111</strain>
    </source>
</reference>
<protein>
    <submittedName>
        <fullName evidence="2">Uncharacterized protein</fullName>
    </submittedName>
</protein>
<proteinExistence type="predicted"/>
<dbReference type="RefSeq" id="WP_096298822.1">
    <property type="nucleotide sequence ID" value="NZ_CP023406.1"/>
</dbReference>
<evidence type="ECO:0000256" key="1">
    <source>
        <dbReference type="SAM" id="Phobius"/>
    </source>
</evidence>
<keyword evidence="1" id="KW-0472">Membrane</keyword>
<name>A0A290XFT8_9GAMM</name>
<dbReference type="AlphaFoldDB" id="A0A290XFT8"/>
<keyword evidence="1" id="KW-1133">Transmembrane helix</keyword>
<dbReference type="OrthoDB" id="9937087at2"/>
<dbReference type="EMBL" id="CP023406">
    <property type="protein sequence ID" value="ATD67931.1"/>
    <property type="molecule type" value="Genomic_DNA"/>
</dbReference>
<evidence type="ECO:0000313" key="2">
    <source>
        <dbReference type="EMBL" id="ATD67931.1"/>
    </source>
</evidence>